<evidence type="ECO:0000256" key="5">
    <source>
        <dbReference type="ARBA" id="ARBA00023004"/>
    </source>
</evidence>
<dbReference type="GO" id="GO:0046872">
    <property type="term" value="F:metal ion binding"/>
    <property type="evidence" value="ECO:0007669"/>
    <property type="project" value="UniProtKB-KW"/>
</dbReference>
<dbReference type="InterPro" id="IPR036895">
    <property type="entry name" value="Uracil-DNA_glycosylase-like_sf"/>
</dbReference>
<evidence type="ECO:0000256" key="7">
    <source>
        <dbReference type="ARBA" id="ARBA00023204"/>
    </source>
</evidence>
<comment type="caution">
    <text evidence="9">The sequence shown here is derived from an EMBL/GenBank/DDBJ whole genome shotgun (WGS) entry which is preliminary data.</text>
</comment>
<evidence type="ECO:0000256" key="1">
    <source>
        <dbReference type="ARBA" id="ARBA00022485"/>
    </source>
</evidence>
<sequence>MEFNDILKRNFSAITPEYEKFATNKSHCQQCSVYSAYKSPGQSEGNAKNPTFMIVGECPGQEEAEVQRPFIGKAGQRIRKELRKYPKVFSKQTCIISNVLTCRPQDNRFPLKSEFYEIRNVYGVNGQSVPDTSLPWKKAKGLTVVEHCVTQWLKEEIYLLQPKVIILLGAQSLYYLRGDSGITANRGNWRFMAFDMNTGTGYKGWTIATYHPSYVLRCQNDPNKGFVSQQFEEDFEKIAETWSSLVMDDPRMKMSWDEWKRESALSSVVDLMQV</sequence>
<dbReference type="EMBL" id="LAZR01003828">
    <property type="protein sequence ID" value="KKN14326.1"/>
    <property type="molecule type" value="Genomic_DNA"/>
</dbReference>
<dbReference type="SMART" id="SM00986">
    <property type="entry name" value="UDG"/>
    <property type="match status" value="1"/>
</dbReference>
<dbReference type="InterPro" id="IPR051536">
    <property type="entry name" value="UDG_Type-4/5"/>
</dbReference>
<dbReference type="Gene3D" id="3.40.470.10">
    <property type="entry name" value="Uracil-DNA glycosylase-like domain"/>
    <property type="match status" value="1"/>
</dbReference>
<name>A0A0F9QML4_9ZZZZ</name>
<dbReference type="AlphaFoldDB" id="A0A0F9QML4"/>
<proteinExistence type="predicted"/>
<dbReference type="PANTHER" id="PTHR33693:SF1">
    <property type="entry name" value="TYPE-4 URACIL-DNA GLYCOSYLASE"/>
    <property type="match status" value="1"/>
</dbReference>
<gene>
    <name evidence="9" type="ORF">LCGC14_0997280</name>
</gene>
<keyword evidence="7" id="KW-0234">DNA repair</keyword>
<dbReference type="GO" id="GO:0006281">
    <property type="term" value="P:DNA repair"/>
    <property type="evidence" value="ECO:0007669"/>
    <property type="project" value="UniProtKB-KW"/>
</dbReference>
<dbReference type="GO" id="GO:0097506">
    <property type="term" value="F:deaminated base DNA N-glycosylase activity"/>
    <property type="evidence" value="ECO:0007669"/>
    <property type="project" value="UniProtKB-ARBA"/>
</dbReference>
<evidence type="ECO:0000313" key="9">
    <source>
        <dbReference type="EMBL" id="KKN14326.1"/>
    </source>
</evidence>
<dbReference type="SMART" id="SM00987">
    <property type="entry name" value="UreE_C"/>
    <property type="match status" value="1"/>
</dbReference>
<dbReference type="CDD" id="cd10030">
    <property type="entry name" value="UDG-F4_TTUDGA_SPO1dp_like"/>
    <property type="match status" value="1"/>
</dbReference>
<evidence type="ECO:0000256" key="4">
    <source>
        <dbReference type="ARBA" id="ARBA00022801"/>
    </source>
</evidence>
<keyword evidence="5" id="KW-0408">Iron</keyword>
<keyword evidence="4" id="KW-0378">Hydrolase</keyword>
<dbReference type="GO" id="GO:0051539">
    <property type="term" value="F:4 iron, 4 sulfur cluster binding"/>
    <property type="evidence" value="ECO:0007669"/>
    <property type="project" value="UniProtKB-KW"/>
</dbReference>
<dbReference type="InterPro" id="IPR005122">
    <property type="entry name" value="Uracil-DNA_glycosylase-like"/>
</dbReference>
<dbReference type="SUPFAM" id="SSF52141">
    <property type="entry name" value="Uracil-DNA glycosylase-like"/>
    <property type="match status" value="1"/>
</dbReference>
<keyword evidence="3" id="KW-0227">DNA damage</keyword>
<accession>A0A0F9QML4</accession>
<organism evidence="9">
    <name type="scientific">marine sediment metagenome</name>
    <dbReference type="NCBI Taxonomy" id="412755"/>
    <lineage>
        <taxon>unclassified sequences</taxon>
        <taxon>metagenomes</taxon>
        <taxon>ecological metagenomes</taxon>
    </lineage>
</organism>
<keyword evidence="6" id="KW-0411">Iron-sulfur</keyword>
<dbReference type="PANTHER" id="PTHR33693">
    <property type="entry name" value="TYPE-5 URACIL-DNA GLYCOSYLASE"/>
    <property type="match status" value="1"/>
</dbReference>
<evidence type="ECO:0000256" key="2">
    <source>
        <dbReference type="ARBA" id="ARBA00022723"/>
    </source>
</evidence>
<protein>
    <recommendedName>
        <fullName evidence="8">Uracil-DNA glycosylase-like domain-containing protein</fullName>
    </recommendedName>
</protein>
<evidence type="ECO:0000256" key="6">
    <source>
        <dbReference type="ARBA" id="ARBA00023014"/>
    </source>
</evidence>
<dbReference type="Pfam" id="PF03167">
    <property type="entry name" value="UDG"/>
    <property type="match status" value="1"/>
</dbReference>
<keyword evidence="1" id="KW-0004">4Fe-4S</keyword>
<evidence type="ECO:0000259" key="8">
    <source>
        <dbReference type="SMART" id="SM00986"/>
    </source>
</evidence>
<feature type="domain" description="Uracil-DNA glycosylase-like" evidence="8">
    <location>
        <begin position="42"/>
        <end position="236"/>
    </location>
</feature>
<evidence type="ECO:0000256" key="3">
    <source>
        <dbReference type="ARBA" id="ARBA00022763"/>
    </source>
</evidence>
<keyword evidence="2" id="KW-0479">Metal-binding</keyword>
<reference evidence="9" key="1">
    <citation type="journal article" date="2015" name="Nature">
        <title>Complex archaea that bridge the gap between prokaryotes and eukaryotes.</title>
        <authorList>
            <person name="Spang A."/>
            <person name="Saw J.H."/>
            <person name="Jorgensen S.L."/>
            <person name="Zaremba-Niedzwiedzka K."/>
            <person name="Martijn J."/>
            <person name="Lind A.E."/>
            <person name="van Eijk R."/>
            <person name="Schleper C."/>
            <person name="Guy L."/>
            <person name="Ettema T.J."/>
        </authorList>
    </citation>
    <scope>NUCLEOTIDE SEQUENCE</scope>
</reference>